<name>A0ABT5TY65_9MICO</name>
<keyword evidence="3" id="KW-1185">Reference proteome</keyword>
<comment type="caution">
    <text evidence="2">The sequence shown here is derived from an EMBL/GenBank/DDBJ whole genome shotgun (WGS) entry which is preliminary data.</text>
</comment>
<organism evidence="2 3">
    <name type="scientific">Georgenia halotolerans</name>
    <dbReference type="NCBI Taxonomy" id="3028317"/>
    <lineage>
        <taxon>Bacteria</taxon>
        <taxon>Bacillati</taxon>
        <taxon>Actinomycetota</taxon>
        <taxon>Actinomycetes</taxon>
        <taxon>Micrococcales</taxon>
        <taxon>Bogoriellaceae</taxon>
        <taxon>Georgenia</taxon>
    </lineage>
</organism>
<sequence>QAEHAEDLAQKAARKLDGTSADAESAAATDVDENTEAEVKEHPSGTGAGRTEATGDGAPMP</sequence>
<proteinExistence type="predicted"/>
<feature type="compositionally biased region" description="Low complexity" evidence="1">
    <location>
        <begin position="19"/>
        <end position="29"/>
    </location>
</feature>
<feature type="non-terminal residue" evidence="2">
    <location>
        <position position="1"/>
    </location>
</feature>
<evidence type="ECO:0000313" key="2">
    <source>
        <dbReference type="EMBL" id="MDD9207004.1"/>
    </source>
</evidence>
<evidence type="ECO:0000313" key="3">
    <source>
        <dbReference type="Proteomes" id="UP001165561"/>
    </source>
</evidence>
<feature type="compositionally biased region" description="Basic and acidic residues" evidence="1">
    <location>
        <begin position="1"/>
        <end position="17"/>
    </location>
</feature>
<evidence type="ECO:0000256" key="1">
    <source>
        <dbReference type="SAM" id="MobiDB-lite"/>
    </source>
</evidence>
<reference evidence="2" key="1">
    <citation type="submission" date="2023-02" db="EMBL/GenBank/DDBJ databases">
        <title>Georgenia sp.10Sc9-8, isolated from a soil sample collected from the Taklamakan desert.</title>
        <authorList>
            <person name="Liu S."/>
        </authorList>
    </citation>
    <scope>NUCLEOTIDE SEQUENCE</scope>
    <source>
        <strain evidence="2">10Sc9-8</strain>
    </source>
</reference>
<dbReference type="Proteomes" id="UP001165561">
    <property type="component" value="Unassembled WGS sequence"/>
</dbReference>
<dbReference type="EMBL" id="JARACI010001023">
    <property type="protein sequence ID" value="MDD9207004.1"/>
    <property type="molecule type" value="Genomic_DNA"/>
</dbReference>
<gene>
    <name evidence="2" type="ORF">PU560_11075</name>
</gene>
<protein>
    <submittedName>
        <fullName evidence="2">Uncharacterized protein</fullName>
    </submittedName>
</protein>
<accession>A0ABT5TY65</accession>
<feature type="region of interest" description="Disordered" evidence="1">
    <location>
        <begin position="1"/>
        <end position="61"/>
    </location>
</feature>